<accession>A0ABD1GK92</accession>
<dbReference type="Gene3D" id="1.25.10.10">
    <property type="entry name" value="Leucine-rich Repeat Variant"/>
    <property type="match status" value="1"/>
</dbReference>
<dbReference type="EC" id="2.3.2.27" evidence="5"/>
<dbReference type="InterPro" id="IPR011989">
    <property type="entry name" value="ARM-like"/>
</dbReference>
<dbReference type="Pfam" id="PF25598">
    <property type="entry name" value="ARM_PUB"/>
    <property type="match status" value="1"/>
</dbReference>
<comment type="caution">
    <text evidence="7">The sequence shown here is derived from an EMBL/GenBank/DDBJ whole genome shotgun (WGS) entry which is preliminary data.</text>
</comment>
<evidence type="ECO:0000256" key="4">
    <source>
        <dbReference type="ARBA" id="ARBA00022786"/>
    </source>
</evidence>
<name>A0ABD1GK92_SALDI</name>
<evidence type="ECO:0000259" key="6">
    <source>
        <dbReference type="PROSITE" id="PS51698"/>
    </source>
</evidence>
<dbReference type="GO" id="GO:0061630">
    <property type="term" value="F:ubiquitin protein ligase activity"/>
    <property type="evidence" value="ECO:0007669"/>
    <property type="project" value="UniProtKB-UniRule"/>
</dbReference>
<organism evidence="7 8">
    <name type="scientific">Salvia divinorum</name>
    <name type="common">Maria pastora</name>
    <name type="synonym">Diviner's sage</name>
    <dbReference type="NCBI Taxonomy" id="28513"/>
    <lineage>
        <taxon>Eukaryota</taxon>
        <taxon>Viridiplantae</taxon>
        <taxon>Streptophyta</taxon>
        <taxon>Embryophyta</taxon>
        <taxon>Tracheophyta</taxon>
        <taxon>Spermatophyta</taxon>
        <taxon>Magnoliopsida</taxon>
        <taxon>eudicotyledons</taxon>
        <taxon>Gunneridae</taxon>
        <taxon>Pentapetalae</taxon>
        <taxon>asterids</taxon>
        <taxon>lamiids</taxon>
        <taxon>Lamiales</taxon>
        <taxon>Lamiaceae</taxon>
        <taxon>Nepetoideae</taxon>
        <taxon>Mentheae</taxon>
        <taxon>Salviinae</taxon>
        <taxon>Salvia</taxon>
        <taxon>Salvia subgen. Calosphace</taxon>
    </lineage>
</organism>
<dbReference type="Pfam" id="PF04564">
    <property type="entry name" value="U-box"/>
    <property type="match status" value="1"/>
</dbReference>
<dbReference type="AlphaFoldDB" id="A0ABD1GK92"/>
<comment type="catalytic activity">
    <reaction evidence="1 5">
        <text>S-ubiquitinyl-[E2 ubiquitin-conjugating enzyme]-L-cysteine + [acceptor protein]-L-lysine = [E2 ubiquitin-conjugating enzyme]-L-cysteine + N(6)-ubiquitinyl-[acceptor protein]-L-lysine.</text>
        <dbReference type="EC" id="2.3.2.27"/>
    </reaction>
</comment>
<evidence type="ECO:0000313" key="7">
    <source>
        <dbReference type="EMBL" id="KAL1544537.1"/>
    </source>
</evidence>
<keyword evidence="4 5" id="KW-0833">Ubl conjugation pathway</keyword>
<dbReference type="InterPro" id="IPR045185">
    <property type="entry name" value="PUB22/23/24-like"/>
</dbReference>
<reference evidence="7 8" key="1">
    <citation type="submission" date="2024-06" db="EMBL/GenBank/DDBJ databases">
        <title>A chromosome level genome sequence of Diviner's sage (Salvia divinorum).</title>
        <authorList>
            <person name="Ford S.A."/>
            <person name="Ro D.-K."/>
            <person name="Ness R.W."/>
            <person name="Phillips M.A."/>
        </authorList>
    </citation>
    <scope>NUCLEOTIDE SEQUENCE [LARGE SCALE GENOMIC DNA]</scope>
    <source>
        <strain evidence="7">SAF-2024a</strain>
        <tissue evidence="7">Leaf</tissue>
    </source>
</reference>
<dbReference type="InterPro" id="IPR003613">
    <property type="entry name" value="Ubox_domain"/>
</dbReference>
<evidence type="ECO:0000256" key="1">
    <source>
        <dbReference type="ARBA" id="ARBA00000900"/>
    </source>
</evidence>
<dbReference type="CDD" id="cd16664">
    <property type="entry name" value="RING-Ubox_PUB"/>
    <property type="match status" value="1"/>
</dbReference>
<evidence type="ECO:0000256" key="5">
    <source>
        <dbReference type="RuleBase" id="RU369093"/>
    </source>
</evidence>
<dbReference type="PROSITE" id="PS51698">
    <property type="entry name" value="U_BOX"/>
    <property type="match status" value="1"/>
</dbReference>
<dbReference type="EMBL" id="JBEAFC010000008">
    <property type="protein sequence ID" value="KAL1544537.1"/>
    <property type="molecule type" value="Genomic_DNA"/>
</dbReference>
<protein>
    <recommendedName>
        <fullName evidence="5 6">U-box domain-containing protein</fullName>
        <ecNumber evidence="5">2.3.2.27</ecNumber>
    </recommendedName>
    <alternativeName>
        <fullName evidence="5">RING-type E3 ubiquitin transferase PUB</fullName>
    </alternativeName>
</protein>
<dbReference type="Gene3D" id="3.30.40.10">
    <property type="entry name" value="Zinc/RING finger domain, C3HC4 (zinc finger)"/>
    <property type="match status" value="1"/>
</dbReference>
<evidence type="ECO:0000256" key="2">
    <source>
        <dbReference type="ARBA" id="ARBA00004906"/>
    </source>
</evidence>
<gene>
    <name evidence="7" type="ORF">AAHA92_21376</name>
</gene>
<comment type="pathway">
    <text evidence="2 5">Protein modification; protein ubiquitination.</text>
</comment>
<dbReference type="SUPFAM" id="SSF57850">
    <property type="entry name" value="RING/U-box"/>
    <property type="match status" value="1"/>
</dbReference>
<evidence type="ECO:0000256" key="3">
    <source>
        <dbReference type="ARBA" id="ARBA00022679"/>
    </source>
</evidence>
<evidence type="ECO:0000313" key="8">
    <source>
        <dbReference type="Proteomes" id="UP001567538"/>
    </source>
</evidence>
<dbReference type="SMART" id="SM00504">
    <property type="entry name" value="Ubox"/>
    <property type="match status" value="1"/>
</dbReference>
<dbReference type="InterPro" id="IPR058678">
    <property type="entry name" value="ARM_PUB"/>
</dbReference>
<dbReference type="InterPro" id="IPR013083">
    <property type="entry name" value="Znf_RING/FYVE/PHD"/>
</dbReference>
<dbReference type="Proteomes" id="UP001567538">
    <property type="component" value="Unassembled WGS sequence"/>
</dbReference>
<comment type="function">
    <text evidence="5">Functions as an E3 ubiquitin ligase.</text>
</comment>
<dbReference type="PANTHER" id="PTHR22849">
    <property type="entry name" value="WDSAM1 PROTEIN"/>
    <property type="match status" value="1"/>
</dbReference>
<feature type="domain" description="U-box" evidence="6">
    <location>
        <begin position="5"/>
        <end position="85"/>
    </location>
</feature>
<dbReference type="PANTHER" id="PTHR22849:SF128">
    <property type="entry name" value="U-BOX DOMAIN-CONTAINING PROTEIN"/>
    <property type="match status" value="1"/>
</dbReference>
<keyword evidence="3 5" id="KW-0808">Transferase</keyword>
<dbReference type="InterPro" id="IPR045210">
    <property type="entry name" value="RING-Ubox_PUB"/>
</dbReference>
<proteinExistence type="predicted"/>
<dbReference type="GO" id="GO:0016567">
    <property type="term" value="P:protein ubiquitination"/>
    <property type="evidence" value="ECO:0007669"/>
    <property type="project" value="UniProtKB-UniRule"/>
</dbReference>
<keyword evidence="8" id="KW-1185">Reference proteome</keyword>
<sequence length="410" mass="45407">MDEIDIPQYFLCPISLQIMKDPVTTVTGITYDRQSIEQWLSTAENSAATAVCPVTKLPLSQSAGLTPNHMLRRLIQAWCIANAKSGIDRIPTPKSPLHRSAVLKLIRAVGSRRSGAENLEALRKLDELASDDDKNQQCLAEAGAAKSMISYVMRCFDDGNLVGVDLALRILRLIWSPTAEHKQVVEEKPDLFQSILWILNSKLENSAKTDGLILLKNFVEISNSSFLEKLKPCFFKEMVRILRLQATAAAQRAVLKILIGSCPAGRNRTKIVEAGVVVELIEMELGSPEKKTTELIFCLLAQVCTCAEGRQQFLKHAGGVGLVAKRLLRVSAATDDRGMCIYESIARYSGTRAVVGEMLTVGGVTKLCMILQADCDVYLKKKAREILKLHSKVWSNSPCIQLYLLTRYSR</sequence>
<dbReference type="SUPFAM" id="SSF48371">
    <property type="entry name" value="ARM repeat"/>
    <property type="match status" value="1"/>
</dbReference>
<dbReference type="InterPro" id="IPR016024">
    <property type="entry name" value="ARM-type_fold"/>
</dbReference>